<organism evidence="1 2">
    <name type="scientific">Actinomortierella ambigua</name>
    <dbReference type="NCBI Taxonomy" id="1343610"/>
    <lineage>
        <taxon>Eukaryota</taxon>
        <taxon>Fungi</taxon>
        <taxon>Fungi incertae sedis</taxon>
        <taxon>Mucoromycota</taxon>
        <taxon>Mortierellomycotina</taxon>
        <taxon>Mortierellomycetes</taxon>
        <taxon>Mortierellales</taxon>
        <taxon>Mortierellaceae</taxon>
        <taxon>Actinomortierella</taxon>
    </lineage>
</organism>
<accession>A0A9P6Q597</accession>
<name>A0A9P6Q597_9FUNG</name>
<comment type="caution">
    <text evidence="1">The sequence shown here is derived from an EMBL/GenBank/DDBJ whole genome shotgun (WGS) entry which is preliminary data.</text>
</comment>
<gene>
    <name evidence="1" type="ORF">DFQ27_003257</name>
</gene>
<protein>
    <submittedName>
        <fullName evidence="1">Uncharacterized protein</fullName>
    </submittedName>
</protein>
<dbReference type="AlphaFoldDB" id="A0A9P6Q597"/>
<dbReference type="OrthoDB" id="6347512at2759"/>
<evidence type="ECO:0000313" key="1">
    <source>
        <dbReference type="EMBL" id="KAG0260979.1"/>
    </source>
</evidence>
<dbReference type="EMBL" id="JAAAJB010000232">
    <property type="protein sequence ID" value="KAG0260979.1"/>
    <property type="molecule type" value="Genomic_DNA"/>
</dbReference>
<dbReference type="Proteomes" id="UP000807716">
    <property type="component" value="Unassembled WGS sequence"/>
</dbReference>
<proteinExistence type="predicted"/>
<sequence length="102" mass="11412">MAGYSAQFVKTLERQADIPKEKQLNGPASLQSLKDRAEKGGLQILFAEYRVQYLEHLETKGFDGVCDFLQECITSLVQRRLQKAEEKEGLEEVEPTAAAAIP</sequence>
<keyword evidence="2" id="KW-1185">Reference proteome</keyword>
<reference evidence="1" key="1">
    <citation type="journal article" date="2020" name="Fungal Divers.">
        <title>Resolving the Mortierellaceae phylogeny through synthesis of multi-gene phylogenetics and phylogenomics.</title>
        <authorList>
            <person name="Vandepol N."/>
            <person name="Liber J."/>
            <person name="Desiro A."/>
            <person name="Na H."/>
            <person name="Kennedy M."/>
            <person name="Barry K."/>
            <person name="Grigoriev I.V."/>
            <person name="Miller A.N."/>
            <person name="O'Donnell K."/>
            <person name="Stajich J.E."/>
            <person name="Bonito G."/>
        </authorList>
    </citation>
    <scope>NUCLEOTIDE SEQUENCE</scope>
    <source>
        <strain evidence="1">BC1065</strain>
    </source>
</reference>
<evidence type="ECO:0000313" key="2">
    <source>
        <dbReference type="Proteomes" id="UP000807716"/>
    </source>
</evidence>